<evidence type="ECO:0000256" key="10">
    <source>
        <dbReference type="SAM" id="MobiDB-lite"/>
    </source>
</evidence>
<reference evidence="11 12" key="1">
    <citation type="submission" date="2018-10" db="EMBL/GenBank/DDBJ databases">
        <title>Oceanobacillus sp. YLB-02 draft genome.</title>
        <authorList>
            <person name="Yu L."/>
        </authorList>
    </citation>
    <scope>NUCLEOTIDE SEQUENCE [LARGE SCALE GENOMIC DNA]</scope>
    <source>
        <strain evidence="11 12">YLB-02</strain>
    </source>
</reference>
<comment type="similarity">
    <text evidence="7">Belongs to the FtsL family.</text>
</comment>
<evidence type="ECO:0000313" key="11">
    <source>
        <dbReference type="EMBL" id="RLL45231.1"/>
    </source>
</evidence>
<protein>
    <recommendedName>
        <fullName evidence="7 8">Cell division protein FtsL</fullName>
    </recommendedName>
</protein>
<name>A0A498D9D1_9BACI</name>
<dbReference type="EMBL" id="RCHR01000003">
    <property type="protein sequence ID" value="RLL45231.1"/>
    <property type="molecule type" value="Genomic_DNA"/>
</dbReference>
<gene>
    <name evidence="7 11" type="primary">ftsL</name>
    <name evidence="11" type="ORF">D8M04_10255</name>
</gene>
<evidence type="ECO:0000256" key="2">
    <source>
        <dbReference type="ARBA" id="ARBA00022618"/>
    </source>
</evidence>
<dbReference type="GO" id="GO:0032153">
    <property type="term" value="C:cell division site"/>
    <property type="evidence" value="ECO:0007669"/>
    <property type="project" value="UniProtKB-UniRule"/>
</dbReference>
<comment type="subcellular location">
    <subcellularLocation>
        <location evidence="7">Cell membrane</location>
        <topology evidence="7">Single-pass type II membrane protein</topology>
    </subcellularLocation>
    <text evidence="7">Localizes to the division septum where it forms a ring structure.</text>
</comment>
<proteinExistence type="inferred from homology"/>
<keyword evidence="9" id="KW-0175">Coiled coil</keyword>
<dbReference type="RefSeq" id="WP_121522818.1">
    <property type="nucleotide sequence ID" value="NZ_RCHR01000003.1"/>
</dbReference>
<dbReference type="OrthoDB" id="2973386at2"/>
<keyword evidence="3 7" id="KW-0812">Transmembrane</keyword>
<dbReference type="Proteomes" id="UP000270219">
    <property type="component" value="Unassembled WGS sequence"/>
</dbReference>
<evidence type="ECO:0000256" key="8">
    <source>
        <dbReference type="NCBIfam" id="TIGR02209"/>
    </source>
</evidence>
<dbReference type="HAMAP" id="MF_00910">
    <property type="entry name" value="FtsL"/>
    <property type="match status" value="1"/>
</dbReference>
<evidence type="ECO:0000256" key="7">
    <source>
        <dbReference type="HAMAP-Rule" id="MF_00910"/>
    </source>
</evidence>
<keyword evidence="2 7" id="KW-0132">Cell division</keyword>
<comment type="function">
    <text evidence="7">Essential cell division protein.</text>
</comment>
<evidence type="ECO:0000256" key="1">
    <source>
        <dbReference type="ARBA" id="ARBA00022475"/>
    </source>
</evidence>
<keyword evidence="4 7" id="KW-1133">Transmembrane helix</keyword>
<evidence type="ECO:0000256" key="5">
    <source>
        <dbReference type="ARBA" id="ARBA00023136"/>
    </source>
</evidence>
<organism evidence="11 12">
    <name type="scientific">Oceanobacillus piezotolerans</name>
    <dbReference type="NCBI Taxonomy" id="2448030"/>
    <lineage>
        <taxon>Bacteria</taxon>
        <taxon>Bacillati</taxon>
        <taxon>Bacillota</taxon>
        <taxon>Bacilli</taxon>
        <taxon>Bacillales</taxon>
        <taxon>Bacillaceae</taxon>
        <taxon>Oceanobacillus</taxon>
    </lineage>
</organism>
<evidence type="ECO:0000256" key="4">
    <source>
        <dbReference type="ARBA" id="ARBA00022989"/>
    </source>
</evidence>
<dbReference type="NCBIfam" id="TIGR02209">
    <property type="entry name" value="ftsL_broad"/>
    <property type="match status" value="1"/>
</dbReference>
<keyword evidence="6 7" id="KW-0131">Cell cycle</keyword>
<evidence type="ECO:0000256" key="9">
    <source>
        <dbReference type="SAM" id="Coils"/>
    </source>
</evidence>
<dbReference type="GO" id="GO:0005886">
    <property type="term" value="C:plasma membrane"/>
    <property type="evidence" value="ECO:0007669"/>
    <property type="project" value="UniProtKB-SubCell"/>
</dbReference>
<accession>A0A498D9D1</accession>
<feature type="transmembrane region" description="Helical" evidence="7">
    <location>
        <begin position="41"/>
        <end position="63"/>
    </location>
</feature>
<dbReference type="GO" id="GO:0043093">
    <property type="term" value="P:FtsZ-dependent cytokinesis"/>
    <property type="evidence" value="ECO:0007669"/>
    <property type="project" value="UniProtKB-UniRule"/>
</dbReference>
<evidence type="ECO:0000256" key="6">
    <source>
        <dbReference type="ARBA" id="ARBA00023306"/>
    </source>
</evidence>
<feature type="region of interest" description="Disordered" evidence="10">
    <location>
        <begin position="1"/>
        <end position="30"/>
    </location>
</feature>
<evidence type="ECO:0000313" key="12">
    <source>
        <dbReference type="Proteomes" id="UP000270219"/>
    </source>
</evidence>
<dbReference type="InterPro" id="IPR011922">
    <property type="entry name" value="Cell_div_FtsL"/>
</dbReference>
<evidence type="ECO:0000256" key="3">
    <source>
        <dbReference type="ARBA" id="ARBA00022692"/>
    </source>
</evidence>
<comment type="caution">
    <text evidence="11">The sequence shown here is derived from an EMBL/GenBank/DDBJ whole genome shotgun (WGS) entry which is preliminary data.</text>
</comment>
<feature type="coiled-coil region" evidence="9">
    <location>
        <begin position="57"/>
        <end position="84"/>
    </location>
</feature>
<sequence>MSADYARNWQQLNPKQSPKKEQQHAVKKSRKTGWITKGEKVIYSFTFAAMIVAGIFIVSYSSLNDSLNRELQSLEENVKTQVVVNEGLIFEKKELSRPERIIEIAKQNGLKIQQAEVKQAQTFNN</sequence>
<keyword evidence="12" id="KW-1185">Reference proteome</keyword>
<dbReference type="AlphaFoldDB" id="A0A498D9D1"/>
<keyword evidence="1 7" id="KW-1003">Cell membrane</keyword>
<keyword evidence="5 7" id="KW-0472">Membrane</keyword>